<dbReference type="PANTHER" id="PTHR34216">
    <property type="match status" value="1"/>
</dbReference>
<dbReference type="GO" id="GO:0005975">
    <property type="term" value="P:carbohydrate metabolic process"/>
    <property type="evidence" value="ECO:0007669"/>
    <property type="project" value="InterPro"/>
</dbReference>
<feature type="domain" description="NodB homology" evidence="3">
    <location>
        <begin position="3"/>
        <end position="82"/>
    </location>
</feature>
<dbReference type="AlphaFoldDB" id="H1Q1S0"/>
<accession>H1Q1S0</accession>
<evidence type="ECO:0000313" key="5">
    <source>
        <dbReference type="Proteomes" id="UP000016023"/>
    </source>
</evidence>
<name>H1Q1S0_9BACT</name>
<comment type="caution">
    <text evidence="4">The sequence shown here is derived from an EMBL/GenBank/DDBJ whole genome shotgun (WGS) entry which is preliminary data.</text>
</comment>
<dbReference type="GO" id="GO:0016810">
    <property type="term" value="F:hydrolase activity, acting on carbon-nitrogen (but not peptide) bonds"/>
    <property type="evidence" value="ECO:0007669"/>
    <property type="project" value="InterPro"/>
</dbReference>
<dbReference type="STRING" id="883158.HMPREF9140_00858"/>
<evidence type="ECO:0000259" key="3">
    <source>
        <dbReference type="Pfam" id="PF01522"/>
    </source>
</evidence>
<gene>
    <name evidence="4" type="ORF">HMPREF9140_00858</name>
</gene>
<keyword evidence="5" id="KW-1185">Reference proteome</keyword>
<protein>
    <recommendedName>
        <fullName evidence="3">NodB homology domain-containing protein</fullName>
    </recommendedName>
</protein>
<dbReference type="PATRIC" id="fig|883158.3.peg.864"/>
<comment type="subcellular location">
    <subcellularLocation>
        <location evidence="1">Secreted</location>
    </subcellularLocation>
</comment>
<proteinExistence type="predicted"/>
<evidence type="ECO:0000313" key="4">
    <source>
        <dbReference type="EMBL" id="EHO71540.1"/>
    </source>
</evidence>
<sequence length="264" mass="30394">MEKALINFSFDDGRLNNYTIAYPILKRFKCPATFNITTGFVKGEFKPGELTYGPPMTMDMVKEVFQDPTIEIAGHGYWHNNSLKDIIEGIVTLKGELGVEKLTSYGNGFASPGTGLNKDTYKKDMEIELEHIDLTYIRLSLRNMSMKRIRSLARKASRILHWPFLYRLAYKDTLMDEHDDKFLYSIPVLSSITVKEIMAIINQAVMDKKACVLMLHSIVEKNAVCDPWDYEVDKFIKLLQELTMLQDKGLLRLTTSMDIFKNLR</sequence>
<dbReference type="Gene3D" id="3.20.20.370">
    <property type="entry name" value="Glycoside hydrolase/deacetylase"/>
    <property type="match status" value="1"/>
</dbReference>
<keyword evidence="2" id="KW-0732">Signal</keyword>
<dbReference type="InterPro" id="IPR051398">
    <property type="entry name" value="Polysacch_Deacetylase"/>
</dbReference>
<dbReference type="EMBL" id="AGWK01000027">
    <property type="protein sequence ID" value="EHO71540.1"/>
    <property type="molecule type" value="Genomic_DNA"/>
</dbReference>
<evidence type="ECO:0000256" key="2">
    <source>
        <dbReference type="ARBA" id="ARBA00022729"/>
    </source>
</evidence>
<dbReference type="RefSeq" id="WP_006951979.1">
    <property type="nucleotide sequence ID" value="NZ_JH594521.1"/>
</dbReference>
<dbReference type="GO" id="GO:0005576">
    <property type="term" value="C:extracellular region"/>
    <property type="evidence" value="ECO:0007669"/>
    <property type="project" value="UniProtKB-SubCell"/>
</dbReference>
<dbReference type="CDD" id="cd10918">
    <property type="entry name" value="CE4_NodB_like_5s_6s"/>
    <property type="match status" value="1"/>
</dbReference>
<dbReference type="InterPro" id="IPR011330">
    <property type="entry name" value="Glyco_hydro/deAcase_b/a-brl"/>
</dbReference>
<dbReference type="Proteomes" id="UP000016023">
    <property type="component" value="Unassembled WGS sequence"/>
</dbReference>
<dbReference type="HOGENOM" id="CLU_1053165_0_0_10"/>
<reference evidence="4 5" key="1">
    <citation type="submission" date="2011-12" db="EMBL/GenBank/DDBJ databases">
        <title>The Genome Sequence of Prevotella micans F0438.</title>
        <authorList>
            <consortium name="The Broad Institute Genome Sequencing Platform"/>
            <person name="Earl A."/>
            <person name="Ward D."/>
            <person name="Feldgarden M."/>
            <person name="Gevers D."/>
            <person name="Izard J."/>
            <person name="Baranova O.V."/>
            <person name="Blanton J.M."/>
            <person name="Wade W.G."/>
            <person name="Dewhirst F.E."/>
            <person name="Young S.K."/>
            <person name="Zeng Q."/>
            <person name="Gargeya S."/>
            <person name="Fitzgerald M."/>
            <person name="Haas B."/>
            <person name="Abouelleil A."/>
            <person name="Alvarado L."/>
            <person name="Arachchi H.M."/>
            <person name="Berlin A."/>
            <person name="Chapman S.B."/>
            <person name="Gearin G."/>
            <person name="Goldberg J."/>
            <person name="Griggs A."/>
            <person name="Gujja S."/>
            <person name="Hansen M."/>
            <person name="Heiman D."/>
            <person name="Howarth C."/>
            <person name="Larimer J."/>
            <person name="Lui A."/>
            <person name="MacDonald P.J.P."/>
            <person name="McCowen C."/>
            <person name="Montmayeur A."/>
            <person name="Murphy C."/>
            <person name="Neiman D."/>
            <person name="Pearson M."/>
            <person name="Priest M."/>
            <person name="Roberts A."/>
            <person name="Saif S."/>
            <person name="Shea T."/>
            <person name="Sisk P."/>
            <person name="Stolte C."/>
            <person name="Sykes S."/>
            <person name="Wortman J."/>
            <person name="Nusbaum C."/>
            <person name="Birren B."/>
        </authorList>
    </citation>
    <scope>NUCLEOTIDE SEQUENCE [LARGE SCALE GENOMIC DNA]</scope>
    <source>
        <strain evidence="4 5">F0438</strain>
    </source>
</reference>
<organism evidence="4 5">
    <name type="scientific">Prevotella micans F0438</name>
    <dbReference type="NCBI Taxonomy" id="883158"/>
    <lineage>
        <taxon>Bacteria</taxon>
        <taxon>Pseudomonadati</taxon>
        <taxon>Bacteroidota</taxon>
        <taxon>Bacteroidia</taxon>
        <taxon>Bacteroidales</taxon>
        <taxon>Prevotellaceae</taxon>
        <taxon>Prevotella</taxon>
    </lineage>
</organism>
<dbReference type="InterPro" id="IPR002509">
    <property type="entry name" value="NODB_dom"/>
</dbReference>
<evidence type="ECO:0000256" key="1">
    <source>
        <dbReference type="ARBA" id="ARBA00004613"/>
    </source>
</evidence>
<dbReference type="Pfam" id="PF01522">
    <property type="entry name" value="Polysacc_deac_1"/>
    <property type="match status" value="1"/>
</dbReference>
<dbReference type="SUPFAM" id="SSF88713">
    <property type="entry name" value="Glycoside hydrolase/deacetylase"/>
    <property type="match status" value="1"/>
</dbReference>
<dbReference type="PANTHER" id="PTHR34216:SF3">
    <property type="entry name" value="POLY-BETA-1,6-N-ACETYL-D-GLUCOSAMINE N-DEACETYLASE"/>
    <property type="match status" value="1"/>
</dbReference>